<accession>A0A226XBT3</accession>
<dbReference type="InterPro" id="IPR051698">
    <property type="entry name" value="Transposase_11-like"/>
</dbReference>
<feature type="domain" description="Transposase IS4-like" evidence="1">
    <location>
        <begin position="4"/>
        <end position="146"/>
    </location>
</feature>
<dbReference type="NCBIfam" id="NF033564">
    <property type="entry name" value="transpos_ISAs1"/>
    <property type="match status" value="1"/>
</dbReference>
<name>A0A226XBT3_CABSO</name>
<comment type="caution">
    <text evidence="2">The sequence shown here is derived from an EMBL/GenBank/DDBJ whole genome shotgun (WGS) entry which is preliminary data.</text>
</comment>
<protein>
    <submittedName>
        <fullName evidence="2">Mobile element protein</fullName>
    </submittedName>
</protein>
<dbReference type="GO" id="GO:0003677">
    <property type="term" value="F:DNA binding"/>
    <property type="evidence" value="ECO:0007669"/>
    <property type="project" value="InterPro"/>
</dbReference>
<gene>
    <name evidence="2" type="ORF">BSU04_01845</name>
</gene>
<evidence type="ECO:0000313" key="3">
    <source>
        <dbReference type="Proteomes" id="UP000214720"/>
    </source>
</evidence>
<dbReference type="AlphaFoldDB" id="A0A226XBT3"/>
<dbReference type="PANTHER" id="PTHR30298:SF0">
    <property type="entry name" value="PROTEIN YBFL-RELATED"/>
    <property type="match status" value="1"/>
</dbReference>
<dbReference type="EMBL" id="MTHB01000017">
    <property type="protein sequence ID" value="OXC80417.1"/>
    <property type="molecule type" value="Genomic_DNA"/>
</dbReference>
<reference evidence="3" key="1">
    <citation type="submission" date="2017-01" db="EMBL/GenBank/DDBJ databases">
        <title>Genome Analysis of Deinococcus marmoris KOPRI26562.</title>
        <authorList>
            <person name="Kim J.H."/>
            <person name="Oh H.-M."/>
        </authorList>
    </citation>
    <scope>NUCLEOTIDE SEQUENCE [LARGE SCALE GENOMIC DNA]</scope>
    <source>
        <strain evidence="3">PAMC 26633</strain>
    </source>
</reference>
<dbReference type="GO" id="GO:0004803">
    <property type="term" value="F:transposase activity"/>
    <property type="evidence" value="ECO:0007669"/>
    <property type="project" value="InterPro"/>
</dbReference>
<evidence type="ECO:0000313" key="2">
    <source>
        <dbReference type="EMBL" id="OXC80417.1"/>
    </source>
</evidence>
<evidence type="ECO:0000259" key="1">
    <source>
        <dbReference type="Pfam" id="PF01609"/>
    </source>
</evidence>
<dbReference type="Pfam" id="PF01609">
    <property type="entry name" value="DDE_Tnp_1"/>
    <property type="match status" value="1"/>
</dbReference>
<dbReference type="InterPro" id="IPR002559">
    <property type="entry name" value="Transposase_11"/>
</dbReference>
<dbReference type="InterPro" id="IPR047647">
    <property type="entry name" value="ISAs1_transpos"/>
</dbReference>
<proteinExistence type="predicted"/>
<organism evidence="2 3">
    <name type="scientific">Caballeronia sordidicola</name>
    <name type="common">Burkholderia sordidicola</name>
    <dbReference type="NCBI Taxonomy" id="196367"/>
    <lineage>
        <taxon>Bacteria</taxon>
        <taxon>Pseudomonadati</taxon>
        <taxon>Pseudomonadota</taxon>
        <taxon>Betaproteobacteria</taxon>
        <taxon>Burkholderiales</taxon>
        <taxon>Burkholderiaceae</taxon>
        <taxon>Caballeronia</taxon>
    </lineage>
</organism>
<dbReference type="GO" id="GO:0006313">
    <property type="term" value="P:DNA transposition"/>
    <property type="evidence" value="ECO:0007669"/>
    <property type="project" value="InterPro"/>
</dbReference>
<dbReference type="PANTHER" id="PTHR30298">
    <property type="entry name" value="H REPEAT-ASSOCIATED PREDICTED TRANSPOSASE"/>
    <property type="match status" value="1"/>
</dbReference>
<dbReference type="Proteomes" id="UP000214720">
    <property type="component" value="Unassembled WGS sequence"/>
</dbReference>
<sequence length="187" mass="21373">MALEKEADAVVQVKGNQPTLLDACASLALHRVAAQCDVQHDKGHGRIETRTVHTFDVPPHWMPEEWQALVCQVAKIERTSERKTRDGWVRTAETAWWISTTPLSAADFQLAIRGHWSVENQNHYVRDVTLHEDACRTRNKPCVLARLRSMALNCLRAARVQNIAVELQRHAMNFERLRRCAYGNART</sequence>